<reference evidence="7" key="1">
    <citation type="journal article" date="2019" name="Int. J. Syst. Evol. Microbiol.">
        <title>The Global Catalogue of Microorganisms (GCM) 10K type strain sequencing project: providing services to taxonomists for standard genome sequencing and annotation.</title>
        <authorList>
            <consortium name="The Broad Institute Genomics Platform"/>
            <consortium name="The Broad Institute Genome Sequencing Center for Infectious Disease"/>
            <person name="Wu L."/>
            <person name="Ma J."/>
        </authorList>
    </citation>
    <scope>NUCLEOTIDE SEQUENCE [LARGE SCALE GENOMIC DNA]</scope>
    <source>
        <strain evidence="7">R28</strain>
    </source>
</reference>
<dbReference type="PRINTS" id="PR00039">
    <property type="entry name" value="HTHLYSR"/>
</dbReference>
<organism evidence="6 7">
    <name type="scientific">Ornithinibacillus salinisoli</name>
    <dbReference type="NCBI Taxonomy" id="1848459"/>
    <lineage>
        <taxon>Bacteria</taxon>
        <taxon>Bacillati</taxon>
        <taxon>Bacillota</taxon>
        <taxon>Bacilli</taxon>
        <taxon>Bacillales</taxon>
        <taxon>Bacillaceae</taxon>
        <taxon>Ornithinibacillus</taxon>
    </lineage>
</organism>
<dbReference type="Pfam" id="PF03466">
    <property type="entry name" value="LysR_substrate"/>
    <property type="match status" value="1"/>
</dbReference>
<dbReference type="SUPFAM" id="SSF53850">
    <property type="entry name" value="Periplasmic binding protein-like II"/>
    <property type="match status" value="1"/>
</dbReference>
<keyword evidence="4" id="KW-0804">Transcription</keyword>
<comment type="caution">
    <text evidence="6">The sequence shown here is derived from an EMBL/GenBank/DDBJ whole genome shotgun (WGS) entry which is preliminary data.</text>
</comment>
<evidence type="ECO:0000256" key="1">
    <source>
        <dbReference type="ARBA" id="ARBA00009437"/>
    </source>
</evidence>
<evidence type="ECO:0000256" key="4">
    <source>
        <dbReference type="ARBA" id="ARBA00023163"/>
    </source>
</evidence>
<dbReference type="InterPro" id="IPR000847">
    <property type="entry name" value="LysR_HTH_N"/>
</dbReference>
<gene>
    <name evidence="6" type="ORF">ACFSJF_09620</name>
</gene>
<keyword evidence="3" id="KW-0238">DNA-binding</keyword>
<dbReference type="CDD" id="cd08420">
    <property type="entry name" value="PBP2_CysL_like"/>
    <property type="match status" value="1"/>
</dbReference>
<sequence>MRIGYLETFCQVVEEGNISKVAKNNFITQPAITKQIRQLETLYGTQLFERNNGNLVVTTTGKRLYEIAKQLVFDYNQSFAMIDQVKGIESSSLKIGASFTIAEYILPHVLGEFKKIHSNIDITLEVSSTPNILHRLRENKIGMALVEGEVYTDEDLIVNKFAEDELVLVCSPDHRTFALSQSVRVEDLSHEKFIWREENSGTRLLVEKMLGENWSDIINIYMELGSTQAIKGAVEINLGVAILSSLVIDTELKQNMLKKINIENVELKRDLWAVQRKERFVNKLEGEFIKFIKNYQF</sequence>
<dbReference type="InterPro" id="IPR005119">
    <property type="entry name" value="LysR_subst-bd"/>
</dbReference>
<proteinExistence type="inferred from homology"/>
<dbReference type="Gene3D" id="3.40.190.290">
    <property type="match status" value="1"/>
</dbReference>
<dbReference type="EMBL" id="JBHUHQ010000015">
    <property type="protein sequence ID" value="MFD2044524.1"/>
    <property type="molecule type" value="Genomic_DNA"/>
</dbReference>
<name>A0ABW4VY11_9BACI</name>
<protein>
    <submittedName>
        <fullName evidence="6">LysR family transcriptional regulator</fullName>
    </submittedName>
</protein>
<keyword evidence="7" id="KW-1185">Reference proteome</keyword>
<dbReference type="InterPro" id="IPR036390">
    <property type="entry name" value="WH_DNA-bd_sf"/>
</dbReference>
<comment type="similarity">
    <text evidence="1">Belongs to the LysR transcriptional regulatory family.</text>
</comment>
<dbReference type="PANTHER" id="PTHR30126">
    <property type="entry name" value="HTH-TYPE TRANSCRIPTIONAL REGULATOR"/>
    <property type="match status" value="1"/>
</dbReference>
<evidence type="ECO:0000313" key="7">
    <source>
        <dbReference type="Proteomes" id="UP001597383"/>
    </source>
</evidence>
<feature type="domain" description="HTH lysR-type" evidence="5">
    <location>
        <begin position="1"/>
        <end position="58"/>
    </location>
</feature>
<keyword evidence="2" id="KW-0805">Transcription regulation</keyword>
<evidence type="ECO:0000259" key="5">
    <source>
        <dbReference type="PROSITE" id="PS50931"/>
    </source>
</evidence>
<dbReference type="InterPro" id="IPR036388">
    <property type="entry name" value="WH-like_DNA-bd_sf"/>
</dbReference>
<dbReference type="Pfam" id="PF00126">
    <property type="entry name" value="HTH_1"/>
    <property type="match status" value="1"/>
</dbReference>
<evidence type="ECO:0000313" key="6">
    <source>
        <dbReference type="EMBL" id="MFD2044524.1"/>
    </source>
</evidence>
<dbReference type="SUPFAM" id="SSF46785">
    <property type="entry name" value="Winged helix' DNA-binding domain"/>
    <property type="match status" value="1"/>
</dbReference>
<dbReference type="PROSITE" id="PS50931">
    <property type="entry name" value="HTH_LYSR"/>
    <property type="match status" value="1"/>
</dbReference>
<evidence type="ECO:0000256" key="2">
    <source>
        <dbReference type="ARBA" id="ARBA00023015"/>
    </source>
</evidence>
<dbReference type="Gene3D" id="1.10.10.10">
    <property type="entry name" value="Winged helix-like DNA-binding domain superfamily/Winged helix DNA-binding domain"/>
    <property type="match status" value="1"/>
</dbReference>
<dbReference type="Proteomes" id="UP001597383">
    <property type="component" value="Unassembled WGS sequence"/>
</dbReference>
<accession>A0ABW4VY11</accession>
<dbReference type="PANTHER" id="PTHR30126:SF39">
    <property type="entry name" value="HTH-TYPE TRANSCRIPTIONAL REGULATOR CYSL"/>
    <property type="match status" value="1"/>
</dbReference>
<dbReference type="RefSeq" id="WP_377556245.1">
    <property type="nucleotide sequence ID" value="NZ_JBHUHQ010000015.1"/>
</dbReference>
<evidence type="ECO:0000256" key="3">
    <source>
        <dbReference type="ARBA" id="ARBA00023125"/>
    </source>
</evidence>